<evidence type="ECO:0000259" key="2">
    <source>
        <dbReference type="Pfam" id="PF17288"/>
    </source>
</evidence>
<dbReference type="EMBL" id="WIPH01000068">
    <property type="protein sequence ID" value="MQS00187.1"/>
    <property type="molecule type" value="Genomic_DNA"/>
</dbReference>
<keyword evidence="4" id="KW-1185">Reference proteome</keyword>
<dbReference type="Pfam" id="PF17288">
    <property type="entry name" value="Terminase_3C"/>
    <property type="match status" value="1"/>
</dbReference>
<proteinExistence type="predicted"/>
<dbReference type="Proteomes" id="UP000432209">
    <property type="component" value="Unassembled WGS sequence"/>
</dbReference>
<accession>A0A7X1SS36</accession>
<feature type="domain" description="Phage terminase large subunit N-terminal" evidence="1">
    <location>
        <begin position="21"/>
        <end position="214"/>
    </location>
</feature>
<dbReference type="InterPro" id="IPR052380">
    <property type="entry name" value="Viral_DNA_packaging_terminase"/>
</dbReference>
<dbReference type="InterPro" id="IPR035413">
    <property type="entry name" value="Terminase_L_C"/>
</dbReference>
<dbReference type="RefSeq" id="WP_153431934.1">
    <property type="nucleotide sequence ID" value="NZ_WIPH01000068.1"/>
</dbReference>
<feature type="domain" description="Phage terminase large subunit C-terminal" evidence="2">
    <location>
        <begin position="247"/>
        <end position="389"/>
    </location>
</feature>
<evidence type="ECO:0000313" key="4">
    <source>
        <dbReference type="Proteomes" id="UP000432209"/>
    </source>
</evidence>
<dbReference type="PANTHER" id="PTHR39184:SF1">
    <property type="entry name" value="PBSX PHAGE TERMINASE LARGE SUBUNIT"/>
    <property type="match status" value="1"/>
</dbReference>
<dbReference type="InterPro" id="IPR035412">
    <property type="entry name" value="Terminase_L_N"/>
</dbReference>
<dbReference type="Gene3D" id="3.30.420.280">
    <property type="match status" value="1"/>
</dbReference>
<dbReference type="PANTHER" id="PTHR39184">
    <property type="match status" value="1"/>
</dbReference>
<dbReference type="Pfam" id="PF04466">
    <property type="entry name" value="Terminase_3"/>
    <property type="match status" value="1"/>
</dbReference>
<reference evidence="3 4" key="1">
    <citation type="submission" date="2019-10" db="EMBL/GenBank/DDBJ databases">
        <title>Gluconobacter aidae sp. nov., a novel species of acetic acid bacteria isolated in Thailand.</title>
        <authorList>
            <person name="Yukphan P."/>
            <person name="Charoenyingcharoen P."/>
            <person name="Malimas S."/>
            <person name="Muramatsu Y."/>
            <person name="Nakagawa Y."/>
            <person name="Tanasupawat S."/>
            <person name="Yamada Y."/>
        </authorList>
    </citation>
    <scope>NUCLEOTIDE SEQUENCE [LARGE SCALE GENOMIC DNA]</scope>
    <source>
        <strain evidence="3 4">AC10</strain>
    </source>
</reference>
<organism evidence="3 4">
    <name type="scientific">Gluconobacter aidae</name>
    <dbReference type="NCBI Taxonomy" id="2662454"/>
    <lineage>
        <taxon>Bacteria</taxon>
        <taxon>Pseudomonadati</taxon>
        <taxon>Pseudomonadota</taxon>
        <taxon>Alphaproteobacteria</taxon>
        <taxon>Acetobacterales</taxon>
        <taxon>Acetobacteraceae</taxon>
        <taxon>Gluconobacter</taxon>
    </lineage>
</organism>
<gene>
    <name evidence="3" type="ORF">GFJ39_13585</name>
</gene>
<sequence>MTKALEIPTARVFLPLLKPNRYKGAYGGRGSGKSHFFGGLTVEEHLAIPGHRTVCIREIQKSIARSSKQLIVDKINQFNLHKHFDVQDQVIKTPGDGLSVFQGLQNHTADSIKSLEGFDRAWIEEAQSISSYSWRMLRPTLRKPGSEIWASWNPASSDDPIDEFFRGEGSDRADLTAVRANWSDNPWFDDGTLPTERMEDQRARPDEYDHVWEGDYITISDAVIFRKRVTVDDFETPEDARFFYGLDWGFSQDPTAIVRCFIVDDVLYVDYEAGGTGIHLDELPAVLDEIPGTRRWPIKADCASPQNISFMATRYRYNMTPAKKWPGSVEDGIDRLKAFKRIVVHRRCPRIAEEFRKYAFKVDPKTEEVLPVIVDAWNHWIDALRYALDGIIQNRRSMPSFAGYKSRTRR</sequence>
<dbReference type="InterPro" id="IPR006437">
    <property type="entry name" value="Phage_terminase_lsu"/>
</dbReference>
<name>A0A7X1SS36_9PROT</name>
<comment type="caution">
    <text evidence="3">The sequence shown here is derived from an EMBL/GenBank/DDBJ whole genome shotgun (WGS) entry which is preliminary data.</text>
</comment>
<dbReference type="Gene3D" id="3.40.50.300">
    <property type="entry name" value="P-loop containing nucleotide triphosphate hydrolases"/>
    <property type="match status" value="1"/>
</dbReference>
<dbReference type="AlphaFoldDB" id="A0A7X1SS36"/>
<evidence type="ECO:0000313" key="3">
    <source>
        <dbReference type="EMBL" id="MQS00187.1"/>
    </source>
</evidence>
<protein>
    <submittedName>
        <fullName evidence="3">PBSX family phage terminase large subunit</fullName>
    </submittedName>
</protein>
<dbReference type="NCBIfam" id="TIGR01547">
    <property type="entry name" value="phage_term_2"/>
    <property type="match status" value="1"/>
</dbReference>
<evidence type="ECO:0000259" key="1">
    <source>
        <dbReference type="Pfam" id="PF04466"/>
    </source>
</evidence>
<dbReference type="InterPro" id="IPR027417">
    <property type="entry name" value="P-loop_NTPase"/>
</dbReference>